<gene>
    <name evidence="1" type="ORF">CXG81DRAFT_16938</name>
</gene>
<dbReference type="AlphaFoldDB" id="A0A4P9XEH6"/>
<dbReference type="Proteomes" id="UP000274922">
    <property type="component" value="Unassembled WGS sequence"/>
</dbReference>
<reference evidence="2" key="1">
    <citation type="journal article" date="2018" name="Nat. Microbiol.">
        <title>Leveraging single-cell genomics to expand the fungal tree of life.</title>
        <authorList>
            <person name="Ahrendt S.R."/>
            <person name="Quandt C.A."/>
            <person name="Ciobanu D."/>
            <person name="Clum A."/>
            <person name="Salamov A."/>
            <person name="Andreopoulos B."/>
            <person name="Cheng J.F."/>
            <person name="Woyke T."/>
            <person name="Pelin A."/>
            <person name="Henrissat B."/>
            <person name="Reynolds N.K."/>
            <person name="Benny G.L."/>
            <person name="Smith M.E."/>
            <person name="James T.Y."/>
            <person name="Grigoriev I.V."/>
        </authorList>
    </citation>
    <scope>NUCLEOTIDE SEQUENCE [LARGE SCALE GENOMIC DNA]</scope>
    <source>
        <strain evidence="2">ATCC 52028</strain>
    </source>
</reference>
<accession>A0A4P9XEH6</accession>
<name>A0A4P9XEH6_9FUNG</name>
<evidence type="ECO:0000313" key="1">
    <source>
        <dbReference type="EMBL" id="RKP03561.1"/>
    </source>
</evidence>
<keyword evidence="2" id="KW-1185">Reference proteome</keyword>
<sequence length="566" mass="62442">MPPNPAAKANKGPFAMLFSTKAAKSAAQSVGGPVRAKDIYDKPNQDLMTKRVQHYYPSPVTGVGSTQGADGRLPAPMATYLAQNGGYKHRVRTLPFRERHEYTAPLSIVFLGEVLGQFAVVPPEAYAGAKRLADRWIAQIKPALPMADKTTLEVAQSFDEATLNCLKLDPEQVTLLFHFLVYLMALPEQSWDHAFDARIDHALEMLRGSMPEDRSFLRLNRLLLEARSRCPVRPRARPAPTVVLTSSAFEWLVITVMASPLAMSAPSLRPLLVRLTAIVDRHPVPAKAAHHIHMTADLLLAHPLCGFDRAQDRDPFRDSSMPDQVLMIMNVGYEACGADLKDDLRVMGSLLKSSVQASPGGILPDVLIETFTYILNADVLKGLGIDIARERPVPAQDPSGLIMLPMPAERLPDEIVYPIQALLRLLDAQRLAIIRKLVKIGSFAVAVLRRNTPDTHFYEISKMLVVTPLTISEDSAQNSALQFLVKMQTEFMGWPWGWGMMMLHHEQIFGGMETEQVLFSDLMAYQQHGLGPLQKSPPVIPVAFPTQLLAPAGNDASQRLPAAMPV</sequence>
<organism evidence="1 2">
    <name type="scientific">Caulochytrium protostelioides</name>
    <dbReference type="NCBI Taxonomy" id="1555241"/>
    <lineage>
        <taxon>Eukaryota</taxon>
        <taxon>Fungi</taxon>
        <taxon>Fungi incertae sedis</taxon>
        <taxon>Chytridiomycota</taxon>
        <taxon>Chytridiomycota incertae sedis</taxon>
        <taxon>Chytridiomycetes</taxon>
        <taxon>Caulochytriales</taxon>
        <taxon>Caulochytriaceae</taxon>
        <taxon>Caulochytrium</taxon>
    </lineage>
</organism>
<dbReference type="EMBL" id="ML014121">
    <property type="protein sequence ID" value="RKP03561.1"/>
    <property type="molecule type" value="Genomic_DNA"/>
</dbReference>
<protein>
    <submittedName>
        <fullName evidence="1">Uncharacterized protein</fullName>
    </submittedName>
</protein>
<evidence type="ECO:0000313" key="2">
    <source>
        <dbReference type="Proteomes" id="UP000274922"/>
    </source>
</evidence>
<proteinExistence type="predicted"/>